<keyword evidence="3 6" id="KW-0812">Transmembrane</keyword>
<dbReference type="PANTHER" id="PTHR43461:SF1">
    <property type="entry name" value="TRANSMEMBRANE PROTEIN 256"/>
    <property type="match status" value="1"/>
</dbReference>
<dbReference type="AlphaFoldDB" id="A0A1B0AHB6"/>
<reference evidence="8" key="1">
    <citation type="submission" date="2014-03" db="EMBL/GenBank/DDBJ databases">
        <authorList>
            <person name="Aksoy S."/>
            <person name="Warren W."/>
            <person name="Wilson R.K."/>
        </authorList>
    </citation>
    <scope>NUCLEOTIDE SEQUENCE [LARGE SCALE GENOMIC DNA]</scope>
    <source>
        <strain evidence="8">IAEA</strain>
    </source>
</reference>
<evidence type="ECO:0000256" key="5">
    <source>
        <dbReference type="ARBA" id="ARBA00023136"/>
    </source>
</evidence>
<keyword evidence="4 6" id="KW-1133">Transmembrane helix</keyword>
<keyword evidence="8" id="KW-1185">Reference proteome</keyword>
<evidence type="ECO:0000256" key="2">
    <source>
        <dbReference type="ARBA" id="ARBA00006208"/>
    </source>
</evidence>
<organism evidence="7 8">
    <name type="scientific">Glossina pallidipes</name>
    <name type="common">Tsetse fly</name>
    <dbReference type="NCBI Taxonomy" id="7398"/>
    <lineage>
        <taxon>Eukaryota</taxon>
        <taxon>Metazoa</taxon>
        <taxon>Ecdysozoa</taxon>
        <taxon>Arthropoda</taxon>
        <taxon>Hexapoda</taxon>
        <taxon>Insecta</taxon>
        <taxon>Pterygota</taxon>
        <taxon>Neoptera</taxon>
        <taxon>Endopterygota</taxon>
        <taxon>Diptera</taxon>
        <taxon>Brachycera</taxon>
        <taxon>Muscomorpha</taxon>
        <taxon>Hippoboscoidea</taxon>
        <taxon>Glossinidae</taxon>
        <taxon>Glossina</taxon>
    </lineage>
</organism>
<protein>
    <submittedName>
        <fullName evidence="7">Uncharacterized protein</fullName>
    </submittedName>
</protein>
<comment type="similarity">
    <text evidence="2">Belongs to the TMEM256 family.</text>
</comment>
<sequence length="186" mass="20166">MTLGEVLHYIVIGNPVSNALINTTSSLLSKGGGKHFRLNNELEKVYIPEMPEKIVSTTKQVLTTSYPMLWRLAGRNYNFIRLAGLSGASAVILGAIGSHELVLPEKGELRAVFETANRFHFFHSIALLGVPSTKHPVVTGSLMIIGTALFCGALYYRAFTGNKPPYPRLAPLGGSCLIAAWLSLIL</sequence>
<feature type="transmembrane region" description="Helical" evidence="6">
    <location>
        <begin position="137"/>
        <end position="156"/>
    </location>
</feature>
<evidence type="ECO:0000256" key="3">
    <source>
        <dbReference type="ARBA" id="ARBA00022692"/>
    </source>
</evidence>
<feature type="transmembrane region" description="Helical" evidence="6">
    <location>
        <begin position="168"/>
        <end position="185"/>
    </location>
</feature>
<dbReference type="InterPro" id="IPR006696">
    <property type="entry name" value="DUF423"/>
</dbReference>
<proteinExistence type="inferred from homology"/>
<name>A0A1B0AHB6_GLOPL</name>
<evidence type="ECO:0000313" key="7">
    <source>
        <dbReference type="EnsemblMetazoa" id="GPAI045764-PA"/>
    </source>
</evidence>
<comment type="subcellular location">
    <subcellularLocation>
        <location evidence="1">Membrane</location>
        <topology evidence="1">Multi-pass membrane protein</topology>
    </subcellularLocation>
</comment>
<evidence type="ECO:0000256" key="4">
    <source>
        <dbReference type="ARBA" id="ARBA00022989"/>
    </source>
</evidence>
<dbReference type="EnsemblMetazoa" id="GPAI045764-RA">
    <property type="protein sequence ID" value="GPAI045764-PA"/>
    <property type="gene ID" value="GPAI045764"/>
</dbReference>
<dbReference type="VEuPathDB" id="VectorBase:GPAI045764"/>
<dbReference type="Proteomes" id="UP000092445">
    <property type="component" value="Unassembled WGS sequence"/>
</dbReference>
<keyword evidence="5 6" id="KW-0472">Membrane</keyword>
<evidence type="ECO:0000313" key="8">
    <source>
        <dbReference type="Proteomes" id="UP000092445"/>
    </source>
</evidence>
<dbReference type="GO" id="GO:0016020">
    <property type="term" value="C:membrane"/>
    <property type="evidence" value="ECO:0007669"/>
    <property type="project" value="UniProtKB-SubCell"/>
</dbReference>
<reference evidence="7" key="2">
    <citation type="submission" date="2020-05" db="UniProtKB">
        <authorList>
            <consortium name="EnsemblMetazoa"/>
        </authorList>
    </citation>
    <scope>IDENTIFICATION</scope>
    <source>
        <strain evidence="7">IAEA</strain>
    </source>
</reference>
<evidence type="ECO:0000256" key="6">
    <source>
        <dbReference type="SAM" id="Phobius"/>
    </source>
</evidence>
<dbReference type="Pfam" id="PF04241">
    <property type="entry name" value="DUF423"/>
    <property type="match status" value="1"/>
</dbReference>
<evidence type="ECO:0000256" key="1">
    <source>
        <dbReference type="ARBA" id="ARBA00004141"/>
    </source>
</evidence>
<accession>A0A1B0AHB6</accession>
<feature type="transmembrane region" description="Helical" evidence="6">
    <location>
        <begin position="78"/>
        <end position="96"/>
    </location>
</feature>
<dbReference type="PANTHER" id="PTHR43461">
    <property type="entry name" value="TRANSMEMBRANE PROTEIN 256"/>
    <property type="match status" value="1"/>
</dbReference>